<protein>
    <submittedName>
        <fullName evidence="2">Uncharacterized protein</fullName>
    </submittedName>
</protein>
<feature type="region of interest" description="Disordered" evidence="1">
    <location>
        <begin position="1"/>
        <end position="90"/>
    </location>
</feature>
<comment type="caution">
    <text evidence="2">The sequence shown here is derived from an EMBL/GenBank/DDBJ whole genome shotgun (WGS) entry which is preliminary data.</text>
</comment>
<name>A0A426ZBE3_ENSVE</name>
<evidence type="ECO:0000256" key="1">
    <source>
        <dbReference type="SAM" id="MobiDB-lite"/>
    </source>
</evidence>
<evidence type="ECO:0000313" key="2">
    <source>
        <dbReference type="EMBL" id="RRT61243.1"/>
    </source>
</evidence>
<evidence type="ECO:0000313" key="3">
    <source>
        <dbReference type="Proteomes" id="UP000287651"/>
    </source>
</evidence>
<accession>A0A426ZBE3</accession>
<sequence length="90" mass="10007">MTWPPHLAPSDNWPADVADPMREAGRTQVWGRQRSYGRPDIANPRDGVRGIHPSSRAPIPSRDDRGRTSAQGPEPTVLTQRIRRQAESTG</sequence>
<organism evidence="2 3">
    <name type="scientific">Ensete ventricosum</name>
    <name type="common">Abyssinian banana</name>
    <name type="synonym">Musa ensete</name>
    <dbReference type="NCBI Taxonomy" id="4639"/>
    <lineage>
        <taxon>Eukaryota</taxon>
        <taxon>Viridiplantae</taxon>
        <taxon>Streptophyta</taxon>
        <taxon>Embryophyta</taxon>
        <taxon>Tracheophyta</taxon>
        <taxon>Spermatophyta</taxon>
        <taxon>Magnoliopsida</taxon>
        <taxon>Liliopsida</taxon>
        <taxon>Zingiberales</taxon>
        <taxon>Musaceae</taxon>
        <taxon>Ensete</taxon>
    </lineage>
</organism>
<reference evidence="2 3" key="1">
    <citation type="journal article" date="2014" name="Agronomy (Basel)">
        <title>A Draft Genome Sequence for Ensete ventricosum, the Drought-Tolerant Tree Against Hunger.</title>
        <authorList>
            <person name="Harrison J."/>
            <person name="Moore K.A."/>
            <person name="Paszkiewicz K."/>
            <person name="Jones T."/>
            <person name="Grant M."/>
            <person name="Ambacheew D."/>
            <person name="Muzemil S."/>
            <person name="Studholme D.J."/>
        </authorList>
    </citation>
    <scope>NUCLEOTIDE SEQUENCE [LARGE SCALE GENOMIC DNA]</scope>
</reference>
<gene>
    <name evidence="2" type="ORF">B296_00009631</name>
</gene>
<dbReference type="Proteomes" id="UP000287651">
    <property type="component" value="Unassembled WGS sequence"/>
</dbReference>
<dbReference type="EMBL" id="AMZH03007477">
    <property type="protein sequence ID" value="RRT61243.1"/>
    <property type="molecule type" value="Genomic_DNA"/>
</dbReference>
<proteinExistence type="predicted"/>
<dbReference type="AlphaFoldDB" id="A0A426ZBE3"/>